<sequence length="31" mass="3553">MGGTQVTFQESVFSEVPLPFLYIPYKGFLWA</sequence>
<dbReference type="EMBL" id="GBXM01071366">
    <property type="protein sequence ID" value="JAH37211.1"/>
    <property type="molecule type" value="Transcribed_RNA"/>
</dbReference>
<reference evidence="1" key="2">
    <citation type="journal article" date="2015" name="Fish Shellfish Immunol.">
        <title>Early steps in the European eel (Anguilla anguilla)-Vibrio vulnificus interaction in the gills: Role of the RtxA13 toxin.</title>
        <authorList>
            <person name="Callol A."/>
            <person name="Pajuelo D."/>
            <person name="Ebbesson L."/>
            <person name="Teles M."/>
            <person name="MacKenzie S."/>
            <person name="Amaro C."/>
        </authorList>
    </citation>
    <scope>NUCLEOTIDE SEQUENCE</scope>
</reference>
<proteinExistence type="predicted"/>
<reference evidence="1" key="1">
    <citation type="submission" date="2014-11" db="EMBL/GenBank/DDBJ databases">
        <authorList>
            <person name="Amaro Gonzalez C."/>
        </authorList>
    </citation>
    <scope>NUCLEOTIDE SEQUENCE</scope>
</reference>
<evidence type="ECO:0000313" key="1">
    <source>
        <dbReference type="EMBL" id="JAH37211.1"/>
    </source>
</evidence>
<organism evidence="1">
    <name type="scientific">Anguilla anguilla</name>
    <name type="common">European freshwater eel</name>
    <name type="synonym">Muraena anguilla</name>
    <dbReference type="NCBI Taxonomy" id="7936"/>
    <lineage>
        <taxon>Eukaryota</taxon>
        <taxon>Metazoa</taxon>
        <taxon>Chordata</taxon>
        <taxon>Craniata</taxon>
        <taxon>Vertebrata</taxon>
        <taxon>Euteleostomi</taxon>
        <taxon>Actinopterygii</taxon>
        <taxon>Neopterygii</taxon>
        <taxon>Teleostei</taxon>
        <taxon>Anguilliformes</taxon>
        <taxon>Anguillidae</taxon>
        <taxon>Anguilla</taxon>
    </lineage>
</organism>
<protein>
    <submittedName>
        <fullName evidence="1">Uncharacterized protein</fullName>
    </submittedName>
</protein>
<dbReference type="AlphaFoldDB" id="A0A0E9S7F8"/>
<name>A0A0E9S7F8_ANGAN</name>
<accession>A0A0E9S7F8</accession>